<evidence type="ECO:0000313" key="2">
    <source>
        <dbReference type="EMBL" id="ORY98931.1"/>
    </source>
</evidence>
<accession>A0A1X2HIM8</accession>
<protein>
    <recommendedName>
        <fullName evidence="4">Complex 1 LYR protein</fullName>
    </recommendedName>
</protein>
<keyword evidence="3" id="KW-1185">Reference proteome</keyword>
<organism evidence="2 3">
    <name type="scientific">Syncephalastrum racemosum</name>
    <name type="common">Filamentous fungus</name>
    <dbReference type="NCBI Taxonomy" id="13706"/>
    <lineage>
        <taxon>Eukaryota</taxon>
        <taxon>Fungi</taxon>
        <taxon>Fungi incertae sedis</taxon>
        <taxon>Mucoromycota</taxon>
        <taxon>Mucoromycotina</taxon>
        <taxon>Mucoromycetes</taxon>
        <taxon>Mucorales</taxon>
        <taxon>Syncephalastraceae</taxon>
        <taxon>Syncephalastrum</taxon>
    </lineage>
</organism>
<dbReference type="PANTHER" id="PTHR28015:SF1">
    <property type="entry name" value="ATP SYNTHASE ASSEMBLY FACTOR FMC1, MITOCHONDRIAL"/>
    <property type="match status" value="1"/>
</dbReference>
<proteinExistence type="predicted"/>
<dbReference type="OrthoDB" id="15893at2759"/>
<dbReference type="InterPro" id="IPR039196">
    <property type="entry name" value="Fmc1"/>
</dbReference>
<dbReference type="EMBL" id="MCGN01000003">
    <property type="protein sequence ID" value="ORY98931.1"/>
    <property type="molecule type" value="Genomic_DNA"/>
</dbReference>
<reference evidence="2 3" key="1">
    <citation type="submission" date="2016-07" db="EMBL/GenBank/DDBJ databases">
        <title>Pervasive Adenine N6-methylation of Active Genes in Fungi.</title>
        <authorList>
            <consortium name="DOE Joint Genome Institute"/>
            <person name="Mondo S.J."/>
            <person name="Dannebaum R.O."/>
            <person name="Kuo R.C."/>
            <person name="Labutti K."/>
            <person name="Haridas S."/>
            <person name="Kuo A."/>
            <person name="Salamov A."/>
            <person name="Ahrendt S.R."/>
            <person name="Lipzen A."/>
            <person name="Sullivan W."/>
            <person name="Andreopoulos W.B."/>
            <person name="Clum A."/>
            <person name="Lindquist E."/>
            <person name="Daum C."/>
            <person name="Ramamoorthy G.K."/>
            <person name="Gryganskyi A."/>
            <person name="Culley D."/>
            <person name="Magnuson J.K."/>
            <person name="James T.Y."/>
            <person name="O'Malley M.A."/>
            <person name="Stajich J.E."/>
            <person name="Spatafora J.W."/>
            <person name="Visel A."/>
            <person name="Grigoriev I.V."/>
        </authorList>
    </citation>
    <scope>NUCLEOTIDE SEQUENCE [LARGE SCALE GENOMIC DNA]</scope>
    <source>
        <strain evidence="2 3">NRRL 2496</strain>
    </source>
</reference>
<dbReference type="GO" id="GO:0005759">
    <property type="term" value="C:mitochondrial matrix"/>
    <property type="evidence" value="ECO:0007669"/>
    <property type="project" value="TreeGrafter"/>
</dbReference>
<comment type="caution">
    <text evidence="2">The sequence shown here is derived from an EMBL/GenBank/DDBJ whole genome shotgun (WGS) entry which is preliminary data.</text>
</comment>
<evidence type="ECO:0008006" key="4">
    <source>
        <dbReference type="Google" id="ProtNLM"/>
    </source>
</evidence>
<dbReference type="InParanoid" id="A0A1X2HIM8"/>
<dbReference type="OMA" id="EVNIQYT"/>
<name>A0A1X2HIM8_SYNRA</name>
<evidence type="ECO:0000256" key="1">
    <source>
        <dbReference type="SAM" id="MobiDB-lite"/>
    </source>
</evidence>
<dbReference type="PANTHER" id="PTHR28015">
    <property type="entry name" value="ATP SYNTHASE ASSEMBLY FACTOR FMC1, MITOCHONDRIAL"/>
    <property type="match status" value="1"/>
</dbReference>
<sequence>MASPITVYRQLLREVRRQNNGQFVPQLKSLYRDNRTITDAARLQQLNRNAENVLTYLRSARQHKELRDAYSAIVLEQKKKIELSANRVGLQLPKEYDPNSNATDRVMDAFHKS</sequence>
<feature type="region of interest" description="Disordered" evidence="1">
    <location>
        <begin position="92"/>
        <end position="113"/>
    </location>
</feature>
<dbReference type="GO" id="GO:0033615">
    <property type="term" value="P:mitochondrial proton-transporting ATP synthase complex assembly"/>
    <property type="evidence" value="ECO:0007669"/>
    <property type="project" value="InterPro"/>
</dbReference>
<dbReference type="STRING" id="13706.A0A1X2HIM8"/>
<dbReference type="FunCoup" id="A0A1X2HIM8">
    <property type="interactions" value="19"/>
</dbReference>
<evidence type="ECO:0000313" key="3">
    <source>
        <dbReference type="Proteomes" id="UP000242180"/>
    </source>
</evidence>
<dbReference type="AlphaFoldDB" id="A0A1X2HIM8"/>
<gene>
    <name evidence="2" type="ORF">BCR43DRAFT_212399</name>
</gene>
<dbReference type="Proteomes" id="UP000242180">
    <property type="component" value="Unassembled WGS sequence"/>
</dbReference>
<dbReference type="Pfam" id="PF13233">
    <property type="entry name" value="Complex1_LYR_2"/>
    <property type="match status" value="1"/>
</dbReference>